<feature type="transmembrane region" description="Helical" evidence="6">
    <location>
        <begin position="564"/>
        <end position="591"/>
    </location>
</feature>
<evidence type="ECO:0000256" key="5">
    <source>
        <dbReference type="ARBA" id="ARBA00023136"/>
    </source>
</evidence>
<feature type="transmembrane region" description="Helical" evidence="6">
    <location>
        <begin position="245"/>
        <end position="266"/>
    </location>
</feature>
<feature type="transmembrane region" description="Helical" evidence="6">
    <location>
        <begin position="406"/>
        <end position="429"/>
    </location>
</feature>
<evidence type="ECO:0000256" key="6">
    <source>
        <dbReference type="RuleBase" id="RU280814"/>
    </source>
</evidence>
<proteinExistence type="inferred from homology"/>
<feature type="transmembrane region" description="Helical" evidence="6">
    <location>
        <begin position="520"/>
        <end position="543"/>
    </location>
</feature>
<dbReference type="GO" id="GO:0016020">
    <property type="term" value="C:membrane"/>
    <property type="evidence" value="ECO:0007669"/>
    <property type="project" value="UniProtKB-SubCell"/>
</dbReference>
<dbReference type="EMBL" id="JBJQND010000012">
    <property type="protein sequence ID" value="KAL3860788.1"/>
    <property type="molecule type" value="Genomic_DNA"/>
</dbReference>
<dbReference type="AlphaFoldDB" id="A0ABD3VGV8"/>
<feature type="transmembrane region" description="Helical" evidence="6">
    <location>
        <begin position="213"/>
        <end position="239"/>
    </location>
</feature>
<reference evidence="8 9" key="1">
    <citation type="submission" date="2024-11" db="EMBL/GenBank/DDBJ databases">
        <title>Chromosome-level genome assembly of the freshwater bivalve Anodonta woodiana.</title>
        <authorList>
            <person name="Chen X."/>
        </authorList>
    </citation>
    <scope>NUCLEOTIDE SEQUENCE [LARGE SCALE GENOMIC DNA]</scope>
    <source>
        <strain evidence="8">MN2024</strain>
        <tissue evidence="8">Gills</tissue>
    </source>
</reference>
<feature type="transmembrane region" description="Helical" evidence="6">
    <location>
        <begin position="320"/>
        <end position="345"/>
    </location>
</feature>
<gene>
    <name evidence="8" type="ORF">ACJMK2_010855</name>
</gene>
<dbReference type="EMBL" id="JBJQND010000012">
    <property type="protein sequence ID" value="KAL3860787.1"/>
    <property type="molecule type" value="Genomic_DNA"/>
</dbReference>
<evidence type="ECO:0000256" key="4">
    <source>
        <dbReference type="ARBA" id="ARBA00022989"/>
    </source>
</evidence>
<keyword evidence="3 6" id="KW-0812">Transmembrane</keyword>
<evidence type="ECO:0000256" key="2">
    <source>
        <dbReference type="ARBA" id="ARBA00009671"/>
    </source>
</evidence>
<dbReference type="PANTHER" id="PTHR12308:SF74">
    <property type="entry name" value="ANOCTAMIN"/>
    <property type="match status" value="1"/>
</dbReference>
<accession>A0ABD3VGV8</accession>
<dbReference type="Pfam" id="PF04547">
    <property type="entry name" value="Anoctamin"/>
    <property type="match status" value="1"/>
</dbReference>
<keyword evidence="4 6" id="KW-1133">Transmembrane helix</keyword>
<dbReference type="InterPro" id="IPR007632">
    <property type="entry name" value="Anoctamin"/>
</dbReference>
<comment type="subcellular location">
    <subcellularLocation>
        <location evidence="1 6">Membrane</location>
        <topology evidence="1 6">Multi-pass membrane protein</topology>
    </subcellularLocation>
</comment>
<keyword evidence="5 6" id="KW-0472">Membrane</keyword>
<evidence type="ECO:0000313" key="9">
    <source>
        <dbReference type="Proteomes" id="UP001634394"/>
    </source>
</evidence>
<dbReference type="PANTHER" id="PTHR12308">
    <property type="entry name" value="ANOCTAMIN"/>
    <property type="match status" value="1"/>
</dbReference>
<protein>
    <recommendedName>
        <fullName evidence="6">Anoctamin</fullName>
    </recommendedName>
</protein>
<sequence length="681" mass="79042">MDNLEKETSRLREVRKNFGEVGNNGFKPLVVIEFDITAQQPAIEWLLAKLQASQKNNGAELLVRPVVMQHNQETIFFISASTERLLLATEMMEIKKVYKDGYHREFTLRDVANFKNSEDLDNFLTVAEKQKIILHELESLRAGEEDGNIPGYEAIKLYPGKSLVKKYLSRQIIKNLIPLHDQEQLKRLRVEWYYSFKSTQPIDKIRDYFGEKIAMYFAFLGFYTIALIPPAVIGILYFITSWESVYREAIFAVFNLVWTTIFLEYWKRYCSELAYKWGTLDHVSSQFEEPRANFYGVMGENPVTRKPEPFYPKYKRALRFYGVTVPVIALCLVVCFYIMLGYFILQDWADQRYAKEKGWLNFLNLLMPTVIYAVVIGIVNTIYRKVAKKLNDCENHRLQSSYENHLTVKLILFNFVNCFMSLFYVAFYMQNMTVLRSHLSTLLVTQQLVGQFRESLVPFFFHQRRANKVDEAIKKVATVQKIEFFNGEVDEAVQKQASIESTMDVYEGTMDDYLEMFLQFGYVFLFSSVFPLAALWALINNVMEIPSDAFKMCRVFQRPFSEPAANIGAWQVAFEIIGAIAVMTNCALIGMNPDVQKLLPSNISAVNIVIIFVIVEHIILSIKAAVAYFIPDVPKWVEIEMARMAYQSRLALQKEQIERAEKERILRRQIHANRASKETGI</sequence>
<comment type="similarity">
    <text evidence="2 6">Belongs to the anoctamin family.</text>
</comment>
<feature type="transmembrane region" description="Helical" evidence="6">
    <location>
        <begin position="603"/>
        <end position="630"/>
    </location>
</feature>
<dbReference type="Proteomes" id="UP001634394">
    <property type="component" value="Unassembled WGS sequence"/>
</dbReference>
<feature type="domain" description="Anoctamin transmembrane" evidence="7">
    <location>
        <begin position="205"/>
        <end position="643"/>
    </location>
</feature>
<dbReference type="InterPro" id="IPR049452">
    <property type="entry name" value="Anoctamin_TM"/>
</dbReference>
<feature type="transmembrane region" description="Helical" evidence="6">
    <location>
        <begin position="365"/>
        <end position="383"/>
    </location>
</feature>
<organism evidence="8 9">
    <name type="scientific">Sinanodonta woodiana</name>
    <name type="common">Chinese pond mussel</name>
    <name type="synonym">Anodonta woodiana</name>
    <dbReference type="NCBI Taxonomy" id="1069815"/>
    <lineage>
        <taxon>Eukaryota</taxon>
        <taxon>Metazoa</taxon>
        <taxon>Spiralia</taxon>
        <taxon>Lophotrochozoa</taxon>
        <taxon>Mollusca</taxon>
        <taxon>Bivalvia</taxon>
        <taxon>Autobranchia</taxon>
        <taxon>Heteroconchia</taxon>
        <taxon>Palaeoheterodonta</taxon>
        <taxon>Unionida</taxon>
        <taxon>Unionoidea</taxon>
        <taxon>Unionidae</taxon>
        <taxon>Unioninae</taxon>
        <taxon>Sinanodonta</taxon>
    </lineage>
</organism>
<name>A0ABD3VGV8_SINWO</name>
<evidence type="ECO:0000256" key="1">
    <source>
        <dbReference type="ARBA" id="ARBA00004141"/>
    </source>
</evidence>
<evidence type="ECO:0000259" key="7">
    <source>
        <dbReference type="Pfam" id="PF04547"/>
    </source>
</evidence>
<evidence type="ECO:0000313" key="8">
    <source>
        <dbReference type="EMBL" id="KAL3860787.1"/>
    </source>
</evidence>
<keyword evidence="9" id="KW-1185">Reference proteome</keyword>
<evidence type="ECO:0000256" key="3">
    <source>
        <dbReference type="ARBA" id="ARBA00022692"/>
    </source>
</evidence>
<comment type="caution">
    <text evidence="8">The sequence shown here is derived from an EMBL/GenBank/DDBJ whole genome shotgun (WGS) entry which is preliminary data.</text>
</comment>